<dbReference type="EMBL" id="VSSQ01000074">
    <property type="protein sequence ID" value="MPL73550.1"/>
    <property type="molecule type" value="Genomic_DNA"/>
</dbReference>
<dbReference type="AlphaFoldDB" id="A0A644U3C2"/>
<name>A0A644U3C2_9ZZZZ</name>
<accession>A0A644U3C2</accession>
<proteinExistence type="predicted"/>
<sequence>MVGAIFEGLKMIFKTITKLSRPYVSLEENDLKFKIDSDNTFKYTLSNIDTKTRHDPYIIDAYTLSANEIYLEYIHTDIDVSWNGQALSFFIGLLKDNIKAKNFDLVEKEEFSHYEFLTYKVDNSYFLNVIYIYEVSKEVFIVDKKAELYEKLLKNFKKDYVYRFEKDSNNIPKIENLSLVKNNAMNSYFAISSN</sequence>
<evidence type="ECO:0000313" key="1">
    <source>
        <dbReference type="EMBL" id="MPL73550.1"/>
    </source>
</evidence>
<gene>
    <name evidence="1" type="ORF">SDC9_19355</name>
</gene>
<organism evidence="1">
    <name type="scientific">bioreactor metagenome</name>
    <dbReference type="NCBI Taxonomy" id="1076179"/>
    <lineage>
        <taxon>unclassified sequences</taxon>
        <taxon>metagenomes</taxon>
        <taxon>ecological metagenomes</taxon>
    </lineage>
</organism>
<reference evidence="1" key="1">
    <citation type="submission" date="2019-08" db="EMBL/GenBank/DDBJ databases">
        <authorList>
            <person name="Kucharzyk K."/>
            <person name="Murdoch R.W."/>
            <person name="Higgins S."/>
            <person name="Loffler F."/>
        </authorList>
    </citation>
    <scope>NUCLEOTIDE SEQUENCE</scope>
</reference>
<protein>
    <submittedName>
        <fullName evidence="1">Uncharacterized protein</fullName>
    </submittedName>
</protein>
<comment type="caution">
    <text evidence="1">The sequence shown here is derived from an EMBL/GenBank/DDBJ whole genome shotgun (WGS) entry which is preliminary data.</text>
</comment>